<dbReference type="STRING" id="494016.SAMN04487965_0867"/>
<accession>A0A1M4X5D1</accession>
<sequence>MSTDAETPLYLIPGTMCDERLWRYLWPMLEDRRPRHLPIPPGENIAELVEGLLAQLPAAPVNLFGFSLGGYLAAALAVTHPERIARLFICANTLRALPESELRQRRQLLDWVARHGYSGISDRKIAAMLAPANRGRGEIADIMRSMDATLGERALVAQLRATSERADLADGLVDLAAPATFCFGEEDELVNRPWLENLQRRRPGLRVTQIPGAGHMLPLERPQALAAEIRLWLDTPPAAQLP</sequence>
<dbReference type="OrthoDB" id="2086224at2"/>
<gene>
    <name evidence="2" type="ORF">SAMN04487965_0867</name>
</gene>
<evidence type="ECO:0000259" key="1">
    <source>
        <dbReference type="Pfam" id="PF12697"/>
    </source>
</evidence>
<keyword evidence="3" id="KW-1185">Reference proteome</keyword>
<dbReference type="InterPro" id="IPR000073">
    <property type="entry name" value="AB_hydrolase_1"/>
</dbReference>
<feature type="domain" description="AB hydrolase-1" evidence="1">
    <location>
        <begin position="45"/>
        <end position="227"/>
    </location>
</feature>
<dbReference type="Proteomes" id="UP000184170">
    <property type="component" value="Unassembled WGS sequence"/>
</dbReference>
<organism evidence="2 3">
    <name type="scientific">Microbulbifer donghaiensis</name>
    <dbReference type="NCBI Taxonomy" id="494016"/>
    <lineage>
        <taxon>Bacteria</taxon>
        <taxon>Pseudomonadati</taxon>
        <taxon>Pseudomonadota</taxon>
        <taxon>Gammaproteobacteria</taxon>
        <taxon>Cellvibrionales</taxon>
        <taxon>Microbulbiferaceae</taxon>
        <taxon>Microbulbifer</taxon>
    </lineage>
</organism>
<dbReference type="PANTHER" id="PTHR43194:SF5">
    <property type="entry name" value="PIMELOYL-[ACYL-CARRIER PROTEIN] METHYL ESTER ESTERASE"/>
    <property type="match status" value="1"/>
</dbReference>
<evidence type="ECO:0000313" key="2">
    <source>
        <dbReference type="EMBL" id="SHE88651.1"/>
    </source>
</evidence>
<name>A0A1M4X5D1_9GAMM</name>
<dbReference type="SUPFAM" id="SSF53474">
    <property type="entry name" value="alpha/beta-Hydrolases"/>
    <property type="match status" value="1"/>
</dbReference>
<dbReference type="Pfam" id="PF12697">
    <property type="entry name" value="Abhydrolase_6"/>
    <property type="match status" value="1"/>
</dbReference>
<dbReference type="EMBL" id="FQVA01000001">
    <property type="protein sequence ID" value="SHE88651.1"/>
    <property type="molecule type" value="Genomic_DNA"/>
</dbReference>
<evidence type="ECO:0000313" key="3">
    <source>
        <dbReference type="Proteomes" id="UP000184170"/>
    </source>
</evidence>
<dbReference type="InterPro" id="IPR050228">
    <property type="entry name" value="Carboxylesterase_BioH"/>
</dbReference>
<dbReference type="InterPro" id="IPR029058">
    <property type="entry name" value="AB_hydrolase_fold"/>
</dbReference>
<protein>
    <submittedName>
        <fullName evidence="2">Pimeloyl-ACP methyl ester carboxylesterase</fullName>
    </submittedName>
</protein>
<reference evidence="3" key="1">
    <citation type="submission" date="2016-11" db="EMBL/GenBank/DDBJ databases">
        <authorList>
            <person name="Varghese N."/>
            <person name="Submissions S."/>
        </authorList>
    </citation>
    <scope>NUCLEOTIDE SEQUENCE [LARGE SCALE GENOMIC DNA]</scope>
    <source>
        <strain evidence="3">CGMCC 1.7063</strain>
    </source>
</reference>
<proteinExistence type="predicted"/>
<dbReference type="Gene3D" id="3.40.50.1820">
    <property type="entry name" value="alpha/beta hydrolase"/>
    <property type="match status" value="1"/>
</dbReference>
<dbReference type="AlphaFoldDB" id="A0A1M4X5D1"/>
<dbReference type="RefSeq" id="WP_084535594.1">
    <property type="nucleotide sequence ID" value="NZ_FQVA01000001.1"/>
</dbReference>
<dbReference type="PANTHER" id="PTHR43194">
    <property type="entry name" value="HYDROLASE ALPHA/BETA FOLD FAMILY"/>
    <property type="match status" value="1"/>
</dbReference>